<feature type="transmembrane region" description="Helical" evidence="5">
    <location>
        <begin position="281"/>
        <end position="307"/>
    </location>
</feature>
<feature type="transmembrane region" description="Helical" evidence="5">
    <location>
        <begin position="342"/>
        <end position="361"/>
    </location>
</feature>
<dbReference type="GO" id="GO:0055085">
    <property type="term" value="P:transmembrane transport"/>
    <property type="evidence" value="ECO:0007669"/>
    <property type="project" value="InterPro"/>
</dbReference>
<feature type="transmembrane region" description="Helical" evidence="5">
    <location>
        <begin position="452"/>
        <end position="473"/>
    </location>
</feature>
<dbReference type="Pfam" id="PF00528">
    <property type="entry name" value="BPD_transp_1"/>
    <property type="match status" value="1"/>
</dbReference>
<dbReference type="CDD" id="cd06261">
    <property type="entry name" value="TM_PBP2"/>
    <property type="match status" value="1"/>
</dbReference>
<dbReference type="GeneID" id="33332405"/>
<feature type="transmembrane region" description="Helical" evidence="5">
    <location>
        <begin position="319"/>
        <end position="336"/>
    </location>
</feature>
<dbReference type="PANTHER" id="PTHR43839">
    <property type="entry name" value="OPPC IN A BINDING PROTEIN-DEPENDENT TRANSPORT SYSTEM"/>
    <property type="match status" value="1"/>
</dbReference>
<organism evidence="7 8">
    <name type="scientific">Thermococcus gorgonarius</name>
    <dbReference type="NCBI Taxonomy" id="71997"/>
    <lineage>
        <taxon>Archaea</taxon>
        <taxon>Methanobacteriati</taxon>
        <taxon>Methanobacteriota</taxon>
        <taxon>Thermococci</taxon>
        <taxon>Thermococcales</taxon>
        <taxon>Thermococcaceae</taxon>
        <taxon>Thermococcus</taxon>
    </lineage>
</organism>
<evidence type="ECO:0000256" key="2">
    <source>
        <dbReference type="ARBA" id="ARBA00022692"/>
    </source>
</evidence>
<dbReference type="Proteomes" id="UP000250134">
    <property type="component" value="Chromosome"/>
</dbReference>
<dbReference type="RefSeq" id="WP_088885687.1">
    <property type="nucleotide sequence ID" value="NZ_CP014855.1"/>
</dbReference>
<reference evidence="7 8" key="1">
    <citation type="submission" date="2016-03" db="EMBL/GenBank/DDBJ databases">
        <title>Complete genome sequence of Thermococcus gorgonarius.</title>
        <authorList>
            <person name="Oger P.M."/>
        </authorList>
    </citation>
    <scope>NUCLEOTIDE SEQUENCE [LARGE SCALE GENOMIC DNA]</scope>
    <source>
        <strain evidence="7 8">W-12</strain>
    </source>
</reference>
<evidence type="ECO:0000313" key="7">
    <source>
        <dbReference type="EMBL" id="ASJ01352.1"/>
    </source>
</evidence>
<evidence type="ECO:0000313" key="8">
    <source>
        <dbReference type="Proteomes" id="UP000250134"/>
    </source>
</evidence>
<dbReference type="Pfam" id="PF12911">
    <property type="entry name" value="OppC_N"/>
    <property type="match status" value="1"/>
</dbReference>
<dbReference type="InterPro" id="IPR025966">
    <property type="entry name" value="OppC_N"/>
</dbReference>
<dbReference type="OrthoDB" id="312811at2157"/>
<keyword evidence="4 5" id="KW-0472">Membrane</keyword>
<comment type="similarity">
    <text evidence="5">Belongs to the binding-protein-dependent transport system permease family.</text>
</comment>
<dbReference type="SUPFAM" id="SSF161098">
    <property type="entry name" value="MetI-like"/>
    <property type="match status" value="1"/>
</dbReference>
<dbReference type="KEGG" id="tgg:A3K92_07585"/>
<keyword evidence="8" id="KW-1185">Reference proteome</keyword>
<evidence type="ECO:0000256" key="1">
    <source>
        <dbReference type="ARBA" id="ARBA00004141"/>
    </source>
</evidence>
<keyword evidence="3 5" id="KW-1133">Transmembrane helix</keyword>
<dbReference type="PANTHER" id="PTHR43839:SF1">
    <property type="entry name" value="OPPC IN A BINDING PROTEIN-DEPENDENT TRANSPORT SYSTEM"/>
    <property type="match status" value="1"/>
</dbReference>
<gene>
    <name evidence="7" type="ORF">A3K92_07585</name>
</gene>
<dbReference type="PROSITE" id="PS50928">
    <property type="entry name" value="ABC_TM1"/>
    <property type="match status" value="1"/>
</dbReference>
<evidence type="ECO:0000256" key="4">
    <source>
        <dbReference type="ARBA" id="ARBA00023136"/>
    </source>
</evidence>
<keyword evidence="5" id="KW-0813">Transport</keyword>
<evidence type="ECO:0000259" key="6">
    <source>
        <dbReference type="PROSITE" id="PS50928"/>
    </source>
</evidence>
<comment type="subcellular location">
    <subcellularLocation>
        <location evidence="5">Cell membrane</location>
        <topology evidence="5">Multi-pass membrane protein</topology>
    </subcellularLocation>
    <subcellularLocation>
        <location evidence="1">Membrane</location>
        <topology evidence="1">Multi-pass membrane protein</topology>
    </subcellularLocation>
</comment>
<feature type="domain" description="ABC transmembrane type-1" evidence="6">
    <location>
        <begin position="277"/>
        <end position="470"/>
    </location>
</feature>
<keyword evidence="2 5" id="KW-0812">Transmembrane</keyword>
<name>A0A2Z2MA08_THEGO</name>
<protein>
    <submittedName>
        <fullName evidence="7">Peptide transporter</fullName>
    </submittedName>
</protein>
<dbReference type="GO" id="GO:0005886">
    <property type="term" value="C:plasma membrane"/>
    <property type="evidence" value="ECO:0007669"/>
    <property type="project" value="UniProtKB-SubCell"/>
</dbReference>
<dbReference type="EMBL" id="CP014855">
    <property type="protein sequence ID" value="ASJ01352.1"/>
    <property type="molecule type" value="Genomic_DNA"/>
</dbReference>
<dbReference type="Gene3D" id="1.10.3720.10">
    <property type="entry name" value="MetI-like"/>
    <property type="match status" value="1"/>
</dbReference>
<dbReference type="InterPro" id="IPR035906">
    <property type="entry name" value="MetI-like_sf"/>
</dbReference>
<dbReference type="AlphaFoldDB" id="A0A2Z2MA08"/>
<feature type="transmembrane region" description="Helical" evidence="5">
    <location>
        <begin position="396"/>
        <end position="413"/>
    </location>
</feature>
<evidence type="ECO:0000256" key="5">
    <source>
        <dbReference type="RuleBase" id="RU363032"/>
    </source>
</evidence>
<accession>A0A2Z2MA08</accession>
<sequence>MRWVDLKDSMKSFWNDFRREKSGMFGLLLLILLLFTALSAPFITSPDIPHKWKTYWLENPQNAPPAWINYFSSTKKAPHVIYTYHDLHITESKDQFGNTVYSFEIPYKYQYDEPVDDIVIFKLLSNASSPMDAPHISIALKRPVQNGYSRVVPLLIDEPVSSNATIQLSTNTQVRKNVINWLKQNKVNIEPTLEFQLLATMDTMRYLFSQIQPNIQDMMNKPKPLHGTYILMVNVTSKPGISVNFNNIEIVFKGRTYGIMGTDDRGRDIWIGLIWGSRVSLAIGIAVALLSVLIGIFYGVTSAYLGGWKDEFLQRINEFVASIPTLPILILLGVYFGGHIMLWQLVLLLVAFGWVGISKVARSMALQIKEQTYIEAARALGAGTGRIVFKHMVPQLLPYAFAQIALGVPGAILSEASLSFLGLGDPSQITWGQMLNEAQRAGAAVNGYWWEVIPPGLAITLVGLTFVLIGVALDKVLNPRLRRI</sequence>
<dbReference type="InterPro" id="IPR000515">
    <property type="entry name" value="MetI-like"/>
</dbReference>
<evidence type="ECO:0000256" key="3">
    <source>
        <dbReference type="ARBA" id="ARBA00022989"/>
    </source>
</evidence>
<proteinExistence type="inferred from homology"/>